<dbReference type="SUPFAM" id="SSF144232">
    <property type="entry name" value="HIT/MYND zinc finger-like"/>
    <property type="match status" value="1"/>
</dbReference>
<sequence>MTLPIQRTMASEEKCAPCAEEKYAPCASCLKVSNNLLRCSKCGEVSYCNRDCQRRHWKGQNAPRSNAYPTGEAVVVPPHKQWCIADKDVDSTAQRLANQIAAGTCQTLEPIDDETREIRRNAIEHPALRCSTRVYDAAVEKYGLHESIRLGLWEELLDLQSLMQARDAPRLAARMAEAGFAHCVFNYLLTGSAVLDDRAPGGRFFFPGLRGFGSSCGDDGRILHLIRSHEGVWRAWITVLSANVAAHTWGVSDILPDRSHLRCRDMLIGTIFALTQTEVAEMVLSDQAGDIDGTVWNFKEMNEALMHSGEDGPIMNWTLTAENVLRVQATRLKSEEWANDATGLDKFDLADGTGPNAHLITFYENPVVQGGAFALVHKRAAITGADLEPWAERIKEGLSIKELCDILDGEIDS</sequence>
<gene>
    <name evidence="6" type="ORF">OSIN01602_LOCUS1961</name>
</gene>
<evidence type="ECO:0000259" key="5">
    <source>
        <dbReference type="PROSITE" id="PS50865"/>
    </source>
</evidence>
<dbReference type="AlphaFoldDB" id="A0A7S2E9E5"/>
<feature type="domain" description="MYND-type" evidence="5">
    <location>
        <begin position="26"/>
        <end position="83"/>
    </location>
</feature>
<evidence type="ECO:0000256" key="3">
    <source>
        <dbReference type="ARBA" id="ARBA00022833"/>
    </source>
</evidence>
<protein>
    <recommendedName>
        <fullName evidence="5">MYND-type domain-containing protein</fullName>
    </recommendedName>
</protein>
<dbReference type="GO" id="GO:0008270">
    <property type="term" value="F:zinc ion binding"/>
    <property type="evidence" value="ECO:0007669"/>
    <property type="project" value="UniProtKB-KW"/>
</dbReference>
<name>A0A7S2E9E5_TRICV</name>
<reference evidence="6" key="1">
    <citation type="submission" date="2021-01" db="EMBL/GenBank/DDBJ databases">
        <authorList>
            <person name="Corre E."/>
            <person name="Pelletier E."/>
            <person name="Niang G."/>
            <person name="Scheremetjew M."/>
            <person name="Finn R."/>
            <person name="Kale V."/>
            <person name="Holt S."/>
            <person name="Cochrane G."/>
            <person name="Meng A."/>
            <person name="Brown T."/>
            <person name="Cohen L."/>
        </authorList>
    </citation>
    <scope>NUCLEOTIDE SEQUENCE</scope>
    <source>
        <strain evidence="6">Grunow 1884</strain>
    </source>
</reference>
<evidence type="ECO:0000256" key="2">
    <source>
        <dbReference type="ARBA" id="ARBA00022771"/>
    </source>
</evidence>
<dbReference type="Gene3D" id="6.10.140.2220">
    <property type="match status" value="1"/>
</dbReference>
<keyword evidence="3" id="KW-0862">Zinc</keyword>
<keyword evidence="2 4" id="KW-0863">Zinc-finger</keyword>
<dbReference type="EMBL" id="HBGO01003516">
    <property type="protein sequence ID" value="CAD9322585.1"/>
    <property type="molecule type" value="Transcribed_RNA"/>
</dbReference>
<accession>A0A7S2E9E5</accession>
<evidence type="ECO:0000256" key="1">
    <source>
        <dbReference type="ARBA" id="ARBA00022723"/>
    </source>
</evidence>
<evidence type="ECO:0000313" key="6">
    <source>
        <dbReference type="EMBL" id="CAD9322585.1"/>
    </source>
</evidence>
<proteinExistence type="predicted"/>
<dbReference type="InterPro" id="IPR002893">
    <property type="entry name" value="Znf_MYND"/>
</dbReference>
<dbReference type="Pfam" id="PF01753">
    <property type="entry name" value="zf-MYND"/>
    <property type="match status" value="1"/>
</dbReference>
<organism evidence="6">
    <name type="scientific">Trieres chinensis</name>
    <name type="common">Marine centric diatom</name>
    <name type="synonym">Odontella sinensis</name>
    <dbReference type="NCBI Taxonomy" id="1514140"/>
    <lineage>
        <taxon>Eukaryota</taxon>
        <taxon>Sar</taxon>
        <taxon>Stramenopiles</taxon>
        <taxon>Ochrophyta</taxon>
        <taxon>Bacillariophyta</taxon>
        <taxon>Mediophyceae</taxon>
        <taxon>Biddulphiophycidae</taxon>
        <taxon>Eupodiscales</taxon>
        <taxon>Parodontellaceae</taxon>
        <taxon>Trieres</taxon>
    </lineage>
</organism>
<dbReference type="PROSITE" id="PS50865">
    <property type="entry name" value="ZF_MYND_2"/>
    <property type="match status" value="1"/>
</dbReference>
<evidence type="ECO:0000256" key="4">
    <source>
        <dbReference type="PROSITE-ProRule" id="PRU00134"/>
    </source>
</evidence>
<keyword evidence="1" id="KW-0479">Metal-binding</keyword>